<evidence type="ECO:0000259" key="3">
    <source>
        <dbReference type="SMART" id="SM00198"/>
    </source>
</evidence>
<evidence type="ECO:0000313" key="4">
    <source>
        <dbReference type="EMBL" id="WOO80763.1"/>
    </source>
</evidence>
<keyword evidence="2" id="KW-0732">Signal</keyword>
<dbReference type="Gene3D" id="3.40.33.10">
    <property type="entry name" value="CAP"/>
    <property type="match status" value="1"/>
</dbReference>
<feature type="domain" description="SCP" evidence="3">
    <location>
        <begin position="136"/>
        <end position="266"/>
    </location>
</feature>
<accession>A0AAF0Y5P8</accession>
<dbReference type="AlphaFoldDB" id="A0AAF0Y5P8"/>
<gene>
    <name evidence="4" type="primary">CAALFM_C107040CA</name>
    <name evidence="4" type="ORF">LOC62_03G004290</name>
</gene>
<proteinExistence type="predicted"/>
<feature type="compositionally biased region" description="Low complexity" evidence="1">
    <location>
        <begin position="73"/>
        <end position="103"/>
    </location>
</feature>
<dbReference type="RefSeq" id="XP_062626795.1">
    <property type="nucleotide sequence ID" value="XM_062770811.1"/>
</dbReference>
<dbReference type="GeneID" id="87807528"/>
<protein>
    <submittedName>
        <fullName evidence="4">Pathogenesis-related protein0</fullName>
    </submittedName>
</protein>
<keyword evidence="5" id="KW-1185">Reference proteome</keyword>
<dbReference type="InterPro" id="IPR014044">
    <property type="entry name" value="CAP_dom"/>
</dbReference>
<name>A0AAF0Y5P8_9TREE</name>
<feature type="chain" id="PRO_5041977339" evidence="2">
    <location>
        <begin position="18"/>
        <end position="278"/>
    </location>
</feature>
<feature type="region of interest" description="Disordered" evidence="1">
    <location>
        <begin position="73"/>
        <end position="117"/>
    </location>
</feature>
<evidence type="ECO:0000256" key="2">
    <source>
        <dbReference type="SAM" id="SignalP"/>
    </source>
</evidence>
<evidence type="ECO:0000313" key="5">
    <source>
        <dbReference type="Proteomes" id="UP000827549"/>
    </source>
</evidence>
<dbReference type="InterPro" id="IPR001283">
    <property type="entry name" value="CRISP-related"/>
</dbReference>
<sequence length="278" mass="29277">MRIPLFTLLVLALAASAQPTKCRPRLSPANNTPVPQLSVSAAAATVPLGSVTDVPVASVPASSAVISITDAATTSASDSDSTPSDPAPTDQSPTSPTPDSTPARPSPNPNPTPHLPLRQNILLTSSPLDADLDGSSAVSQWIVEYHNEFRSEFGAPNITWSPALAATQADHLSRCEYAHFGSDNLATAWSSDSTKQWDVDELLDLWAGEWTAHAGAVDGPLDHFTLMVWKDVTEVGCAWTLDCADPGWAQRVYFTCKYSPPGNIVGQEAAEVGGYIGA</sequence>
<feature type="compositionally biased region" description="Pro residues" evidence="1">
    <location>
        <begin position="104"/>
        <end position="114"/>
    </location>
</feature>
<dbReference type="PANTHER" id="PTHR10334">
    <property type="entry name" value="CYSTEINE-RICH SECRETORY PROTEIN-RELATED"/>
    <property type="match status" value="1"/>
</dbReference>
<dbReference type="CDD" id="cd05380">
    <property type="entry name" value="CAP_euk"/>
    <property type="match status" value="1"/>
</dbReference>
<dbReference type="InterPro" id="IPR035940">
    <property type="entry name" value="CAP_sf"/>
</dbReference>
<feature type="signal peptide" evidence="2">
    <location>
        <begin position="1"/>
        <end position="17"/>
    </location>
</feature>
<dbReference type="Pfam" id="PF00188">
    <property type="entry name" value="CAP"/>
    <property type="match status" value="1"/>
</dbReference>
<dbReference type="Proteomes" id="UP000827549">
    <property type="component" value="Chromosome 3"/>
</dbReference>
<dbReference type="PRINTS" id="PR00837">
    <property type="entry name" value="V5TPXLIKE"/>
</dbReference>
<dbReference type="EMBL" id="CP086716">
    <property type="protein sequence ID" value="WOO80763.1"/>
    <property type="molecule type" value="Genomic_DNA"/>
</dbReference>
<organism evidence="4 5">
    <name type="scientific">Vanrija pseudolonga</name>
    <dbReference type="NCBI Taxonomy" id="143232"/>
    <lineage>
        <taxon>Eukaryota</taxon>
        <taxon>Fungi</taxon>
        <taxon>Dikarya</taxon>
        <taxon>Basidiomycota</taxon>
        <taxon>Agaricomycotina</taxon>
        <taxon>Tremellomycetes</taxon>
        <taxon>Trichosporonales</taxon>
        <taxon>Trichosporonaceae</taxon>
        <taxon>Vanrija</taxon>
    </lineage>
</organism>
<evidence type="ECO:0000256" key="1">
    <source>
        <dbReference type="SAM" id="MobiDB-lite"/>
    </source>
</evidence>
<dbReference type="SMART" id="SM00198">
    <property type="entry name" value="SCP"/>
    <property type="match status" value="1"/>
</dbReference>
<reference evidence="4" key="1">
    <citation type="submission" date="2023-10" db="EMBL/GenBank/DDBJ databases">
        <authorList>
            <person name="Noh H."/>
        </authorList>
    </citation>
    <scope>NUCLEOTIDE SEQUENCE</scope>
    <source>
        <strain evidence="4">DUCC4014</strain>
    </source>
</reference>
<dbReference type="SUPFAM" id="SSF55797">
    <property type="entry name" value="PR-1-like"/>
    <property type="match status" value="1"/>
</dbReference>